<protein>
    <submittedName>
        <fullName evidence="1">Uncharacterized protein</fullName>
    </submittedName>
</protein>
<dbReference type="HOGENOM" id="CLU_1620135_0_0_1"/>
<dbReference type="EMBL" id="KN837154">
    <property type="protein sequence ID" value="KIJ39199.1"/>
    <property type="molecule type" value="Genomic_DNA"/>
</dbReference>
<proteinExistence type="predicted"/>
<gene>
    <name evidence="1" type="ORF">M422DRAFT_258089</name>
</gene>
<sequence length="164" mass="18954">MYIVHGFRNIPGRYPIAVTVLHVLNEFEILVLRIPQHVCAHPFPNSRILPTSIPITITDIAGSLHHHRSGPVTHYVFRPWLPKYTWMISNFCHNPTGPQRLRLPRPSYPTTRLCTPFPKFPHPSYVHAMTDHHNSMITRFHPADATSCDLSLHLRHPILHTIHL</sequence>
<organism evidence="1 2">
    <name type="scientific">Sphaerobolus stellatus (strain SS14)</name>
    <dbReference type="NCBI Taxonomy" id="990650"/>
    <lineage>
        <taxon>Eukaryota</taxon>
        <taxon>Fungi</taxon>
        <taxon>Dikarya</taxon>
        <taxon>Basidiomycota</taxon>
        <taxon>Agaricomycotina</taxon>
        <taxon>Agaricomycetes</taxon>
        <taxon>Phallomycetidae</taxon>
        <taxon>Geastrales</taxon>
        <taxon>Sphaerobolaceae</taxon>
        <taxon>Sphaerobolus</taxon>
    </lineage>
</organism>
<dbReference type="Proteomes" id="UP000054279">
    <property type="component" value="Unassembled WGS sequence"/>
</dbReference>
<keyword evidence="2" id="KW-1185">Reference proteome</keyword>
<evidence type="ECO:0000313" key="2">
    <source>
        <dbReference type="Proteomes" id="UP000054279"/>
    </source>
</evidence>
<evidence type="ECO:0000313" key="1">
    <source>
        <dbReference type="EMBL" id="KIJ39199.1"/>
    </source>
</evidence>
<name>A0A0C9UWF1_SPHS4</name>
<reference evidence="1 2" key="1">
    <citation type="submission" date="2014-06" db="EMBL/GenBank/DDBJ databases">
        <title>Evolutionary Origins and Diversification of the Mycorrhizal Mutualists.</title>
        <authorList>
            <consortium name="DOE Joint Genome Institute"/>
            <consortium name="Mycorrhizal Genomics Consortium"/>
            <person name="Kohler A."/>
            <person name="Kuo A."/>
            <person name="Nagy L.G."/>
            <person name="Floudas D."/>
            <person name="Copeland A."/>
            <person name="Barry K.W."/>
            <person name="Cichocki N."/>
            <person name="Veneault-Fourrey C."/>
            <person name="LaButti K."/>
            <person name="Lindquist E.A."/>
            <person name="Lipzen A."/>
            <person name="Lundell T."/>
            <person name="Morin E."/>
            <person name="Murat C."/>
            <person name="Riley R."/>
            <person name="Ohm R."/>
            <person name="Sun H."/>
            <person name="Tunlid A."/>
            <person name="Henrissat B."/>
            <person name="Grigoriev I.V."/>
            <person name="Hibbett D.S."/>
            <person name="Martin F."/>
        </authorList>
    </citation>
    <scope>NUCLEOTIDE SEQUENCE [LARGE SCALE GENOMIC DNA]</scope>
    <source>
        <strain evidence="1 2">SS14</strain>
    </source>
</reference>
<accession>A0A0C9UWF1</accession>
<dbReference type="AlphaFoldDB" id="A0A0C9UWF1"/>